<comment type="caution">
    <text evidence="1">The sequence shown here is derived from an EMBL/GenBank/DDBJ whole genome shotgun (WGS) entry which is preliminary data.</text>
</comment>
<dbReference type="VEuPathDB" id="FungiDB:PSHT_11531"/>
<protein>
    <submittedName>
        <fullName evidence="1">Uncharacterized protein</fullName>
    </submittedName>
</protein>
<reference evidence="2" key="3">
    <citation type="journal article" date="2018" name="Mol. Plant Microbe Interact.">
        <title>Genome sequence resources for the wheat stripe rust pathogen (Puccinia striiformis f. sp. tritici) and the barley stripe rust pathogen (Puccinia striiformis f. sp. hordei).</title>
        <authorList>
            <person name="Xia C."/>
            <person name="Wang M."/>
            <person name="Yin C."/>
            <person name="Cornejo O.E."/>
            <person name="Hulbert S.H."/>
            <person name="Chen X."/>
        </authorList>
    </citation>
    <scope>NUCLEOTIDE SEQUENCE [LARGE SCALE GENOMIC DNA]</scope>
    <source>
        <strain evidence="2">93TX-2</strain>
    </source>
</reference>
<dbReference type="Proteomes" id="UP000238274">
    <property type="component" value="Unassembled WGS sequence"/>
</dbReference>
<name>A0A2S4V2T5_9BASI</name>
<reference evidence="1 2" key="1">
    <citation type="submission" date="2017-12" db="EMBL/GenBank/DDBJ databases">
        <title>Gene loss provides genomic basis for host adaptation in cereal stripe rust fungi.</title>
        <authorList>
            <person name="Xia C."/>
        </authorList>
    </citation>
    <scope>NUCLEOTIDE SEQUENCE [LARGE SCALE GENOMIC DNA]</scope>
    <source>
        <strain evidence="1 2">93TX-2</strain>
    </source>
</reference>
<reference evidence="2" key="2">
    <citation type="journal article" date="2018" name="BMC Genomics">
        <title>Genomic insights into host adaptation between the wheat stripe rust pathogen (Puccinia striiformis f. sp. tritici) and the barley stripe rust pathogen (Puccinia striiformis f. sp. hordei).</title>
        <authorList>
            <person name="Xia C."/>
            <person name="Wang M."/>
            <person name="Yin C."/>
            <person name="Cornejo O.E."/>
            <person name="Hulbert S.H."/>
            <person name="Chen X."/>
        </authorList>
    </citation>
    <scope>NUCLEOTIDE SEQUENCE [LARGE SCALE GENOMIC DNA]</scope>
    <source>
        <strain evidence="2">93TX-2</strain>
    </source>
</reference>
<proteinExistence type="predicted"/>
<evidence type="ECO:0000313" key="1">
    <source>
        <dbReference type="EMBL" id="POW03745.1"/>
    </source>
</evidence>
<sequence length="164" mass="18146">MHLLNTSGSSWTLGLMDPCPIDHHASRQLGLHKIMSYKILGSAVKLPGPASDLVTSPDWKLCFRTLVEPAESTHWDSRKAGHRTLTDSGGLRALAHVLHRLELLLITGTYNFRRNALLLADSCSWKFQSYAISGATVLYPEAFNFPKNLLKQIDFGIGNSSTNQ</sequence>
<dbReference type="EMBL" id="PKSM01000193">
    <property type="protein sequence ID" value="POW03745.1"/>
    <property type="molecule type" value="Genomic_DNA"/>
</dbReference>
<dbReference type="AlphaFoldDB" id="A0A2S4V2T5"/>
<accession>A0A2S4V2T5</accession>
<keyword evidence="2" id="KW-1185">Reference proteome</keyword>
<dbReference type="VEuPathDB" id="FungiDB:PSTT_07332"/>
<organism evidence="1 2">
    <name type="scientific">Puccinia striiformis</name>
    <dbReference type="NCBI Taxonomy" id="27350"/>
    <lineage>
        <taxon>Eukaryota</taxon>
        <taxon>Fungi</taxon>
        <taxon>Dikarya</taxon>
        <taxon>Basidiomycota</taxon>
        <taxon>Pucciniomycotina</taxon>
        <taxon>Pucciniomycetes</taxon>
        <taxon>Pucciniales</taxon>
        <taxon>Pucciniaceae</taxon>
        <taxon>Puccinia</taxon>
    </lineage>
</organism>
<evidence type="ECO:0000313" key="2">
    <source>
        <dbReference type="Proteomes" id="UP000238274"/>
    </source>
</evidence>
<gene>
    <name evidence="1" type="ORF">PSHT_11531</name>
</gene>